<evidence type="ECO:0000256" key="7">
    <source>
        <dbReference type="ARBA" id="ARBA00038168"/>
    </source>
</evidence>
<dbReference type="GO" id="GO:0046872">
    <property type="term" value="F:metal ion binding"/>
    <property type="evidence" value="ECO:0007669"/>
    <property type="project" value="UniProtKB-UniRule"/>
</dbReference>
<feature type="domain" description="Cytochrome b5 heme-binding" evidence="9">
    <location>
        <begin position="4"/>
        <end position="80"/>
    </location>
</feature>
<dbReference type="SMART" id="SM01117">
    <property type="entry name" value="Cyt-b5"/>
    <property type="match status" value="1"/>
</dbReference>
<evidence type="ECO:0000313" key="11">
    <source>
        <dbReference type="Proteomes" id="UP000321570"/>
    </source>
</evidence>
<dbReference type="PROSITE" id="PS00191">
    <property type="entry name" value="CYTOCHROME_B5_1"/>
    <property type="match status" value="1"/>
</dbReference>
<evidence type="ECO:0000256" key="1">
    <source>
        <dbReference type="ARBA" id="ARBA00004370"/>
    </source>
</evidence>
<dbReference type="SUPFAM" id="SSF55856">
    <property type="entry name" value="Cytochrome b5-like heme/steroid binding domain"/>
    <property type="match status" value="1"/>
</dbReference>
<evidence type="ECO:0000313" key="10">
    <source>
        <dbReference type="EMBL" id="VUZ41164.1"/>
    </source>
</evidence>
<comment type="subcellular location">
    <subcellularLocation>
        <location evidence="1">Membrane</location>
    </subcellularLocation>
</comment>
<dbReference type="PRINTS" id="PR00363">
    <property type="entry name" value="CYTOCHROMEB5"/>
</dbReference>
<dbReference type="EMBL" id="CABIJS010000053">
    <property type="protein sequence ID" value="VUZ41164.1"/>
    <property type="molecule type" value="Genomic_DNA"/>
</dbReference>
<evidence type="ECO:0000256" key="8">
    <source>
        <dbReference type="RuleBase" id="RU362121"/>
    </source>
</evidence>
<keyword evidence="6 8" id="KW-0472">Membrane</keyword>
<dbReference type="Pfam" id="PF00173">
    <property type="entry name" value="Cyt-b5"/>
    <property type="match status" value="1"/>
</dbReference>
<accession>A0A564Y3U7</accession>
<dbReference type="InterPro" id="IPR036400">
    <property type="entry name" value="Cyt_B5-like_heme/steroid_sf"/>
</dbReference>
<comment type="similarity">
    <text evidence="7 8">Belongs to the cytochrome b5 family.</text>
</comment>
<dbReference type="PANTHER" id="PTHR19359">
    <property type="entry name" value="CYTOCHROME B5"/>
    <property type="match status" value="1"/>
</dbReference>
<dbReference type="FunFam" id="3.10.120.10:FF:000002">
    <property type="entry name" value="Cytochrome b5 type B"/>
    <property type="match status" value="1"/>
</dbReference>
<keyword evidence="3 8" id="KW-0812">Transmembrane</keyword>
<dbReference type="InterPro" id="IPR050668">
    <property type="entry name" value="Cytochrome_b5"/>
</dbReference>
<organism evidence="10 11">
    <name type="scientific">Hymenolepis diminuta</name>
    <name type="common">Rat tapeworm</name>
    <dbReference type="NCBI Taxonomy" id="6216"/>
    <lineage>
        <taxon>Eukaryota</taxon>
        <taxon>Metazoa</taxon>
        <taxon>Spiralia</taxon>
        <taxon>Lophotrochozoa</taxon>
        <taxon>Platyhelminthes</taxon>
        <taxon>Cestoda</taxon>
        <taxon>Eucestoda</taxon>
        <taxon>Cyclophyllidea</taxon>
        <taxon>Hymenolepididae</taxon>
        <taxon>Hymenolepis</taxon>
    </lineage>
</organism>
<evidence type="ECO:0000256" key="5">
    <source>
        <dbReference type="ARBA" id="ARBA00023004"/>
    </source>
</evidence>
<keyword evidence="4 8" id="KW-0479">Metal-binding</keyword>
<dbReference type="InterPro" id="IPR001199">
    <property type="entry name" value="Cyt_B5-like_heme/steroid-bd"/>
</dbReference>
<keyword evidence="8" id="KW-1133">Transmembrane helix</keyword>
<dbReference type="AlphaFoldDB" id="A0A564Y3U7"/>
<evidence type="ECO:0000256" key="4">
    <source>
        <dbReference type="ARBA" id="ARBA00022723"/>
    </source>
</evidence>
<keyword evidence="11" id="KW-1185">Reference proteome</keyword>
<dbReference type="Proteomes" id="UP000321570">
    <property type="component" value="Unassembled WGS sequence"/>
</dbReference>
<protein>
    <recommendedName>
        <fullName evidence="9">Cytochrome b5 heme-binding domain-containing protein</fullName>
    </recommendedName>
</protein>
<dbReference type="InterPro" id="IPR018506">
    <property type="entry name" value="Cyt_B5_heme-BS"/>
</dbReference>
<keyword evidence="2 8" id="KW-0349">Heme</keyword>
<reference evidence="10 11" key="1">
    <citation type="submission" date="2019-07" db="EMBL/GenBank/DDBJ databases">
        <authorList>
            <person name="Jastrzebski P J."/>
            <person name="Paukszto L."/>
            <person name="Jastrzebski P J."/>
        </authorList>
    </citation>
    <scope>NUCLEOTIDE SEQUENCE [LARGE SCALE GENOMIC DNA]</scope>
    <source>
        <strain evidence="10 11">WMS-il1</strain>
    </source>
</reference>
<evidence type="ECO:0000256" key="3">
    <source>
        <dbReference type="ARBA" id="ARBA00022692"/>
    </source>
</evidence>
<dbReference type="PANTHER" id="PTHR19359:SF14">
    <property type="entry name" value="CYTOCHROME B5 A"/>
    <property type="match status" value="1"/>
</dbReference>
<dbReference type="GO" id="GO:0020037">
    <property type="term" value="F:heme binding"/>
    <property type="evidence" value="ECO:0007669"/>
    <property type="project" value="UniProtKB-UniRule"/>
</dbReference>
<dbReference type="Gene3D" id="3.10.120.10">
    <property type="entry name" value="Cytochrome b5-like heme/steroid binding domain"/>
    <property type="match status" value="1"/>
</dbReference>
<gene>
    <name evidence="10" type="ORF">WMSIL1_LOCUS2056</name>
</gene>
<proteinExistence type="inferred from homology"/>
<evidence type="ECO:0000256" key="2">
    <source>
        <dbReference type="ARBA" id="ARBA00022617"/>
    </source>
</evidence>
<evidence type="ECO:0000259" key="9">
    <source>
        <dbReference type="PROSITE" id="PS50255"/>
    </source>
</evidence>
<feature type="transmembrane region" description="Helical" evidence="8">
    <location>
        <begin position="102"/>
        <end position="125"/>
    </location>
</feature>
<evidence type="ECO:0000256" key="6">
    <source>
        <dbReference type="ARBA" id="ARBA00023136"/>
    </source>
</evidence>
<sequence>MSEERIFTLEEVQKHKSENDCWIIIHDKVYDVSKFLNEHPGGDFVILENGGGYATEPFEDVCHSEAARKQMENYCIGIIAVADRERTLKFSSNYSRQKTANFSGWTGSILPVAIALAAVIAYFYIK</sequence>
<name>A0A564Y3U7_HYMDI</name>
<dbReference type="PROSITE" id="PS50255">
    <property type="entry name" value="CYTOCHROME_B5_2"/>
    <property type="match status" value="1"/>
</dbReference>
<dbReference type="GO" id="GO:0016020">
    <property type="term" value="C:membrane"/>
    <property type="evidence" value="ECO:0007669"/>
    <property type="project" value="UniProtKB-SubCell"/>
</dbReference>
<keyword evidence="5 8" id="KW-0408">Iron</keyword>